<organism evidence="3 4">
    <name type="scientific">Microbacterium trichothecenolyticum</name>
    <name type="common">Aureobacterium trichothecenolyticum</name>
    <dbReference type="NCBI Taxonomy" id="69370"/>
    <lineage>
        <taxon>Bacteria</taxon>
        <taxon>Bacillati</taxon>
        <taxon>Actinomycetota</taxon>
        <taxon>Actinomycetes</taxon>
        <taxon>Micrococcales</taxon>
        <taxon>Microbacteriaceae</taxon>
        <taxon>Microbacterium</taxon>
    </lineage>
</organism>
<dbReference type="InterPro" id="IPR019920">
    <property type="entry name" value="F420-binding_dom_put"/>
</dbReference>
<dbReference type="NCBIfam" id="TIGR03618">
    <property type="entry name" value="Rv1155_F420"/>
    <property type="match status" value="1"/>
</dbReference>
<evidence type="ECO:0000313" key="3">
    <source>
        <dbReference type="EMBL" id="KJL41454.1"/>
    </source>
</evidence>
<dbReference type="InterPro" id="IPR011576">
    <property type="entry name" value="Pyridox_Oxase_N"/>
</dbReference>
<evidence type="ECO:0000256" key="1">
    <source>
        <dbReference type="ARBA" id="ARBA00023002"/>
    </source>
</evidence>
<dbReference type="AlphaFoldDB" id="A0A0M2H9Y3"/>
<dbReference type="InterPro" id="IPR012349">
    <property type="entry name" value="Split_barrel_FMN-bd"/>
</dbReference>
<accession>A0A0M2H9Y3</accession>
<keyword evidence="1" id="KW-0560">Oxidoreductase</keyword>
<dbReference type="Pfam" id="PF01243">
    <property type="entry name" value="PNPOx_N"/>
    <property type="match status" value="1"/>
</dbReference>
<protein>
    <submittedName>
        <fullName evidence="3">Pyridoxamine 5'-phosphate oxidase</fullName>
    </submittedName>
</protein>
<keyword evidence="4" id="KW-1185">Reference proteome</keyword>
<evidence type="ECO:0000313" key="4">
    <source>
        <dbReference type="Proteomes" id="UP000034098"/>
    </source>
</evidence>
<feature type="domain" description="Pyridoxamine 5'-phosphate oxidase N-terminal" evidence="2">
    <location>
        <begin position="15"/>
        <end position="130"/>
    </location>
</feature>
<dbReference type="OrthoDB" id="162914at2"/>
<dbReference type="Proteomes" id="UP000034098">
    <property type="component" value="Unassembled WGS sequence"/>
</dbReference>
<dbReference type="PATRIC" id="fig|69370.6.peg.2725"/>
<gene>
    <name evidence="3" type="ORF">RS82_02683</name>
</gene>
<dbReference type="GO" id="GO:0070967">
    <property type="term" value="F:coenzyme F420 binding"/>
    <property type="evidence" value="ECO:0007669"/>
    <property type="project" value="TreeGrafter"/>
</dbReference>
<dbReference type="GO" id="GO:0005829">
    <property type="term" value="C:cytosol"/>
    <property type="evidence" value="ECO:0007669"/>
    <property type="project" value="TreeGrafter"/>
</dbReference>
<reference evidence="3 4" key="1">
    <citation type="submission" date="2015-02" db="EMBL/GenBank/DDBJ databases">
        <title>Draft genome sequences of ten Microbacterium spp. with emphasis on heavy metal contaminated environments.</title>
        <authorList>
            <person name="Corretto E."/>
        </authorList>
    </citation>
    <scope>NUCLEOTIDE SEQUENCE [LARGE SCALE GENOMIC DNA]</scope>
    <source>
        <strain evidence="3 4">DSM 8608</strain>
    </source>
</reference>
<name>A0A0M2H9Y3_MICTR</name>
<dbReference type="GO" id="GO:0016627">
    <property type="term" value="F:oxidoreductase activity, acting on the CH-CH group of donors"/>
    <property type="evidence" value="ECO:0007669"/>
    <property type="project" value="TreeGrafter"/>
</dbReference>
<dbReference type="EMBL" id="JYJA01000037">
    <property type="protein sequence ID" value="KJL41454.1"/>
    <property type="molecule type" value="Genomic_DNA"/>
</dbReference>
<sequence>MRHVDDIVPADRRHLLALPVYAHLGTIRPDDTVQVNPMWFEFDGEHVRFTHTNYRQKYRNLQHNPSMSLSILDPDSPFRYLEVAGKLVDVVPDPEGAFYVRLQNRYGNPSSTPPRDKEDRVILVMSIDRATRQ</sequence>
<dbReference type="Gene3D" id="2.30.110.10">
    <property type="entry name" value="Electron Transport, Fmn-binding Protein, Chain A"/>
    <property type="match status" value="1"/>
</dbReference>
<dbReference type="PANTHER" id="PTHR35176">
    <property type="entry name" value="HEME OXYGENASE HI_0854-RELATED"/>
    <property type="match status" value="1"/>
</dbReference>
<dbReference type="PANTHER" id="PTHR35176:SF6">
    <property type="entry name" value="HEME OXYGENASE HI_0854-RELATED"/>
    <property type="match status" value="1"/>
</dbReference>
<comment type="caution">
    <text evidence="3">The sequence shown here is derived from an EMBL/GenBank/DDBJ whole genome shotgun (WGS) entry which is preliminary data.</text>
</comment>
<dbReference type="SUPFAM" id="SSF50475">
    <property type="entry name" value="FMN-binding split barrel"/>
    <property type="match status" value="1"/>
</dbReference>
<dbReference type="InterPro" id="IPR052019">
    <property type="entry name" value="F420H2_bilvrd_red/Heme_oxyg"/>
</dbReference>
<proteinExistence type="predicted"/>
<dbReference type="RefSeq" id="WP_045300198.1">
    <property type="nucleotide sequence ID" value="NZ_JYJA01000037.1"/>
</dbReference>
<evidence type="ECO:0000259" key="2">
    <source>
        <dbReference type="Pfam" id="PF01243"/>
    </source>
</evidence>